<dbReference type="SMART" id="SM01210">
    <property type="entry name" value="GARS_C"/>
    <property type="match status" value="1"/>
</dbReference>
<accession>A0ABP2AN20</accession>
<comment type="catalytic activity">
    <reaction evidence="12">
        <text>5-phospho-beta-D-ribosylamine + glycine + ATP = N(1)-(5-phospho-beta-D-ribosyl)glycinamide + ADP + phosphate + H(+)</text>
        <dbReference type="Rhea" id="RHEA:17453"/>
        <dbReference type="ChEBI" id="CHEBI:15378"/>
        <dbReference type="ChEBI" id="CHEBI:30616"/>
        <dbReference type="ChEBI" id="CHEBI:43474"/>
        <dbReference type="ChEBI" id="CHEBI:57305"/>
        <dbReference type="ChEBI" id="CHEBI:58681"/>
        <dbReference type="ChEBI" id="CHEBI:143788"/>
        <dbReference type="ChEBI" id="CHEBI:456216"/>
        <dbReference type="EC" id="6.3.4.13"/>
    </reaction>
</comment>
<evidence type="ECO:0000256" key="9">
    <source>
        <dbReference type="ARBA" id="ARBA00038345"/>
    </source>
</evidence>
<evidence type="ECO:0000256" key="4">
    <source>
        <dbReference type="ARBA" id="ARBA00013255"/>
    </source>
</evidence>
<comment type="cofactor">
    <cofactor evidence="1">
        <name>Mn(2+)</name>
        <dbReference type="ChEBI" id="CHEBI:29035"/>
    </cofactor>
</comment>
<dbReference type="SMART" id="SM01209">
    <property type="entry name" value="GARS_A"/>
    <property type="match status" value="1"/>
</dbReference>
<dbReference type="Gene3D" id="3.30.470.20">
    <property type="entry name" value="ATP-grasp fold, B domain"/>
    <property type="match status" value="1"/>
</dbReference>
<dbReference type="InterPro" id="IPR020561">
    <property type="entry name" value="PRibGlycinamid_synth_ATP-grasp"/>
</dbReference>
<sequence length="418" mass="46147">MNLKILLIGSGGREHCIAKKLKENKRVKKIFCAPGNGGTALEDKCENINFLVSDIEGLLNFAKENNIDLTIVGPEDPLINGISDRFTEEGLKIFGPKRFGAMLEGSKCFSKDFMRKYGVKTAKYENFTEYDKALEYLKEQEFPIVIKADGLALGKGVYICENLEQGEEALKDIMVNDIFKGAGSSIVIEEFLDGVEASILSVTDGKTIKPFISAKDHKQVFDGGKGPNTGGMGVLAPNPYVTEDVLEEFKETIMNKTLLGIQEEGFDFKGVIFFGIMITKKGTYLLEYNVRFGDPETQSVLPLMENDFLELLESTLDGSLSDFNLSWKNGYVCNVVLASKGYPGVYEKGYEITINSNVKDKVIIAGATLKDNVLVTSGGRVLSLLGYGLDRYEAIKNAYDILDKVNFSGKYCRLDIGK</sequence>
<dbReference type="Gene3D" id="3.40.50.20">
    <property type="match status" value="1"/>
</dbReference>
<dbReference type="InterPro" id="IPR016185">
    <property type="entry name" value="PreATP-grasp_dom_sf"/>
</dbReference>
<dbReference type="PANTHER" id="PTHR43472:SF1">
    <property type="entry name" value="PHOSPHORIBOSYLAMINE--GLYCINE LIGASE, CHLOROPLASTIC"/>
    <property type="match status" value="1"/>
</dbReference>
<dbReference type="PROSITE" id="PS50975">
    <property type="entry name" value="ATP_GRASP"/>
    <property type="match status" value="1"/>
</dbReference>
<evidence type="ECO:0000256" key="13">
    <source>
        <dbReference type="PROSITE-ProRule" id="PRU00409"/>
    </source>
</evidence>
<dbReference type="Pfam" id="PF02844">
    <property type="entry name" value="GARS_N"/>
    <property type="match status" value="1"/>
</dbReference>
<dbReference type="SUPFAM" id="SSF52440">
    <property type="entry name" value="PreATP-grasp domain"/>
    <property type="match status" value="1"/>
</dbReference>
<evidence type="ECO:0000313" key="15">
    <source>
        <dbReference type="EMBL" id="CUN62297.1"/>
    </source>
</evidence>
<keyword evidence="8 13" id="KW-0067">ATP-binding</keyword>
<proteinExistence type="inferred from homology"/>
<keyword evidence="6 13" id="KW-0547">Nucleotide-binding</keyword>
<dbReference type="SUPFAM" id="SSF51246">
    <property type="entry name" value="Rudiment single hybrid motif"/>
    <property type="match status" value="1"/>
</dbReference>
<dbReference type="SUPFAM" id="SSF56059">
    <property type="entry name" value="Glutathione synthetase ATP-binding domain-like"/>
    <property type="match status" value="1"/>
</dbReference>
<evidence type="ECO:0000259" key="14">
    <source>
        <dbReference type="PROSITE" id="PS50975"/>
    </source>
</evidence>
<dbReference type="InterPro" id="IPR011761">
    <property type="entry name" value="ATP-grasp"/>
</dbReference>
<evidence type="ECO:0000256" key="1">
    <source>
        <dbReference type="ARBA" id="ARBA00001936"/>
    </source>
</evidence>
<feature type="domain" description="ATP-grasp" evidence="14">
    <location>
        <begin position="111"/>
        <end position="317"/>
    </location>
</feature>
<dbReference type="Pfam" id="PF02843">
    <property type="entry name" value="GARS_C"/>
    <property type="match status" value="1"/>
</dbReference>
<dbReference type="HAMAP" id="MF_00138">
    <property type="entry name" value="GARS"/>
    <property type="match status" value="1"/>
</dbReference>
<dbReference type="InterPro" id="IPR013815">
    <property type="entry name" value="ATP_grasp_subdomain_1"/>
</dbReference>
<dbReference type="InterPro" id="IPR011054">
    <property type="entry name" value="Rudment_hybrid_motif"/>
</dbReference>
<evidence type="ECO:0000256" key="5">
    <source>
        <dbReference type="ARBA" id="ARBA00022598"/>
    </source>
</evidence>
<dbReference type="GO" id="GO:0004637">
    <property type="term" value="F:phosphoribosylamine-glycine ligase activity"/>
    <property type="evidence" value="ECO:0007669"/>
    <property type="project" value="UniProtKB-EC"/>
</dbReference>
<dbReference type="Gene3D" id="3.90.600.10">
    <property type="entry name" value="Phosphoribosylglycinamide synthetase, C-terminal domain"/>
    <property type="match status" value="1"/>
</dbReference>
<dbReference type="Gene3D" id="3.30.1490.20">
    <property type="entry name" value="ATP-grasp fold, A domain"/>
    <property type="match status" value="1"/>
</dbReference>
<evidence type="ECO:0000256" key="11">
    <source>
        <dbReference type="ARBA" id="ARBA00042864"/>
    </source>
</evidence>
<dbReference type="InterPro" id="IPR000115">
    <property type="entry name" value="PRibGlycinamide_synth"/>
</dbReference>
<evidence type="ECO:0000256" key="10">
    <source>
        <dbReference type="ARBA" id="ARBA00042242"/>
    </source>
</evidence>
<dbReference type="Pfam" id="PF01071">
    <property type="entry name" value="GARS_A"/>
    <property type="match status" value="1"/>
</dbReference>
<keyword evidence="7 12" id="KW-0658">Purine biosynthesis</keyword>
<evidence type="ECO:0000256" key="2">
    <source>
        <dbReference type="ARBA" id="ARBA00001946"/>
    </source>
</evidence>
<gene>
    <name evidence="12 15" type="primary">purD</name>
    <name evidence="15" type="ORF">ERS852473_00658</name>
</gene>
<reference evidence="15 16" key="1">
    <citation type="submission" date="2015-09" db="EMBL/GenBank/DDBJ databases">
        <authorList>
            <consortium name="Pathogen Informatics"/>
            <person name="Wu L."/>
            <person name="Ma J."/>
        </authorList>
    </citation>
    <scope>NUCLEOTIDE SEQUENCE [LARGE SCALE GENOMIC DNA]</scope>
    <source>
        <strain evidence="15 16">2789STDY5834858</strain>
    </source>
</reference>
<evidence type="ECO:0000256" key="12">
    <source>
        <dbReference type="HAMAP-Rule" id="MF_00138"/>
    </source>
</evidence>
<evidence type="ECO:0000256" key="3">
    <source>
        <dbReference type="ARBA" id="ARBA00005174"/>
    </source>
</evidence>
<comment type="caution">
    <text evidence="15">The sequence shown here is derived from an EMBL/GenBank/DDBJ whole genome shotgun (WGS) entry which is preliminary data.</text>
</comment>
<comment type="similarity">
    <text evidence="9 12">Belongs to the GARS family.</text>
</comment>
<keyword evidence="16" id="KW-1185">Reference proteome</keyword>
<dbReference type="Proteomes" id="UP000095488">
    <property type="component" value="Unassembled WGS sequence"/>
</dbReference>
<protein>
    <recommendedName>
        <fullName evidence="4 12">Phosphoribosylamine--glycine ligase</fullName>
        <ecNumber evidence="4 12">6.3.4.13</ecNumber>
    </recommendedName>
    <alternativeName>
        <fullName evidence="12">GARS</fullName>
    </alternativeName>
    <alternativeName>
        <fullName evidence="10 12">Glycinamide ribonucleotide synthetase</fullName>
    </alternativeName>
    <alternativeName>
        <fullName evidence="11 12">Phosphoribosylglycinamide synthetase</fullName>
    </alternativeName>
</protein>
<dbReference type="EC" id="6.3.4.13" evidence="4 12"/>
<keyword evidence="5 12" id="KW-0436">Ligase</keyword>
<dbReference type="PROSITE" id="PS00184">
    <property type="entry name" value="GARS"/>
    <property type="match status" value="1"/>
</dbReference>
<evidence type="ECO:0000256" key="8">
    <source>
        <dbReference type="ARBA" id="ARBA00022840"/>
    </source>
</evidence>
<evidence type="ECO:0000313" key="16">
    <source>
        <dbReference type="Proteomes" id="UP000095488"/>
    </source>
</evidence>
<dbReference type="InterPro" id="IPR020562">
    <property type="entry name" value="PRibGlycinamide_synth_N"/>
</dbReference>
<comment type="pathway">
    <text evidence="3 12">Purine metabolism; IMP biosynthesis via de novo pathway; N(1)-(5-phospho-D-ribosyl)glycinamide from 5-phospho-alpha-D-ribose 1-diphosphate: step 2/2.</text>
</comment>
<dbReference type="NCBIfam" id="TIGR00877">
    <property type="entry name" value="purD"/>
    <property type="match status" value="1"/>
</dbReference>
<evidence type="ECO:0000256" key="7">
    <source>
        <dbReference type="ARBA" id="ARBA00022755"/>
    </source>
</evidence>
<organism evidence="15 16">
    <name type="scientific">Sarcina ventriculi</name>
    <name type="common">Clostridium ventriculi</name>
    <dbReference type="NCBI Taxonomy" id="1267"/>
    <lineage>
        <taxon>Bacteria</taxon>
        <taxon>Bacillati</taxon>
        <taxon>Bacillota</taxon>
        <taxon>Clostridia</taxon>
        <taxon>Eubacteriales</taxon>
        <taxon>Clostridiaceae</taxon>
        <taxon>Sarcina</taxon>
    </lineage>
</organism>
<comment type="cofactor">
    <cofactor evidence="2">
        <name>Mg(2+)</name>
        <dbReference type="ChEBI" id="CHEBI:18420"/>
    </cofactor>
</comment>
<dbReference type="EMBL" id="CYZR01000002">
    <property type="protein sequence ID" value="CUN62297.1"/>
    <property type="molecule type" value="Genomic_DNA"/>
</dbReference>
<dbReference type="InterPro" id="IPR037123">
    <property type="entry name" value="PRibGlycinamide_synth_C_sf"/>
</dbReference>
<dbReference type="InterPro" id="IPR020560">
    <property type="entry name" value="PRibGlycinamide_synth_C-dom"/>
</dbReference>
<dbReference type="PANTHER" id="PTHR43472">
    <property type="entry name" value="PHOSPHORIBOSYLAMINE--GLYCINE LIGASE"/>
    <property type="match status" value="1"/>
</dbReference>
<evidence type="ECO:0000256" key="6">
    <source>
        <dbReference type="ARBA" id="ARBA00022741"/>
    </source>
</evidence>
<dbReference type="InterPro" id="IPR020559">
    <property type="entry name" value="PRibGlycinamide_synth_CS"/>
</dbReference>
<name>A0ABP2AN20_SARVE</name>